<proteinExistence type="predicted"/>
<evidence type="ECO:0000313" key="1">
    <source>
        <dbReference type="EMBL" id="SPF38874.1"/>
    </source>
</evidence>
<accession>A0A2U3KGS2</accession>
<dbReference type="AlphaFoldDB" id="A0A2U3KGS2"/>
<dbReference type="EMBL" id="OMOD01000113">
    <property type="protein sequence ID" value="SPF38874.1"/>
    <property type="molecule type" value="Genomic_DNA"/>
</dbReference>
<sequence length="37" mass="4369">MGGDWSTDDKGIANIFVEREESRKRDLRSRQKEAQQM</sequence>
<protein>
    <submittedName>
        <fullName evidence="1">Uncharacterized protein</fullName>
    </submittedName>
</protein>
<evidence type="ECO:0000313" key="2">
    <source>
        <dbReference type="Proteomes" id="UP000238701"/>
    </source>
</evidence>
<gene>
    <name evidence="1" type="ORF">SBA1_210020</name>
</gene>
<reference evidence="2" key="1">
    <citation type="submission" date="2018-02" db="EMBL/GenBank/DDBJ databases">
        <authorList>
            <person name="Hausmann B."/>
        </authorList>
    </citation>
    <scope>NUCLEOTIDE SEQUENCE [LARGE SCALE GENOMIC DNA]</scope>
    <source>
        <strain evidence="2">Peat soil MAG SbA1</strain>
    </source>
</reference>
<dbReference type="Proteomes" id="UP000238701">
    <property type="component" value="Unassembled WGS sequence"/>
</dbReference>
<name>A0A2U3KGS2_9BACT</name>
<organism evidence="1 2">
    <name type="scientific">Candidatus Sulfotelmatobacter kueseliae</name>
    <dbReference type="NCBI Taxonomy" id="2042962"/>
    <lineage>
        <taxon>Bacteria</taxon>
        <taxon>Pseudomonadati</taxon>
        <taxon>Acidobacteriota</taxon>
        <taxon>Terriglobia</taxon>
        <taxon>Terriglobales</taxon>
        <taxon>Candidatus Korobacteraceae</taxon>
        <taxon>Candidatus Sulfotelmatobacter</taxon>
    </lineage>
</organism>